<evidence type="ECO:0000256" key="7">
    <source>
        <dbReference type="ARBA" id="ARBA00023136"/>
    </source>
</evidence>
<reference evidence="11 12" key="1">
    <citation type="submission" date="2024-01" db="EMBL/GenBank/DDBJ databases">
        <title>The genomes of 5 underutilized Papilionoideae crops provide insights into root nodulation and disease resistanc.</title>
        <authorList>
            <person name="Jiang F."/>
        </authorList>
    </citation>
    <scope>NUCLEOTIDE SEQUENCE [LARGE SCALE GENOMIC DNA]</scope>
    <source>
        <strain evidence="11">LVBAO_FW01</strain>
        <tissue evidence="11">Leaves</tissue>
    </source>
</reference>
<feature type="transmembrane region" description="Helical" evidence="9">
    <location>
        <begin position="32"/>
        <end position="51"/>
    </location>
</feature>
<feature type="transmembrane region" description="Helical" evidence="9">
    <location>
        <begin position="7"/>
        <end position="26"/>
    </location>
</feature>
<dbReference type="InterPro" id="IPR044851">
    <property type="entry name" value="Wax_synthase"/>
</dbReference>
<organism evidence="11 12">
    <name type="scientific">Canavalia gladiata</name>
    <name type="common">Sword bean</name>
    <name type="synonym">Dolichos gladiatus</name>
    <dbReference type="NCBI Taxonomy" id="3824"/>
    <lineage>
        <taxon>Eukaryota</taxon>
        <taxon>Viridiplantae</taxon>
        <taxon>Streptophyta</taxon>
        <taxon>Embryophyta</taxon>
        <taxon>Tracheophyta</taxon>
        <taxon>Spermatophyta</taxon>
        <taxon>Magnoliopsida</taxon>
        <taxon>eudicotyledons</taxon>
        <taxon>Gunneridae</taxon>
        <taxon>Pentapetalae</taxon>
        <taxon>rosids</taxon>
        <taxon>fabids</taxon>
        <taxon>Fabales</taxon>
        <taxon>Fabaceae</taxon>
        <taxon>Papilionoideae</taxon>
        <taxon>50 kb inversion clade</taxon>
        <taxon>NPAAA clade</taxon>
        <taxon>indigoferoid/millettioid clade</taxon>
        <taxon>Phaseoleae</taxon>
        <taxon>Canavalia</taxon>
    </lineage>
</organism>
<comment type="caution">
    <text evidence="11">The sequence shown here is derived from an EMBL/GenBank/DDBJ whole genome shotgun (WGS) entry which is preliminary data.</text>
</comment>
<keyword evidence="4 9" id="KW-0812">Transmembrane</keyword>
<evidence type="ECO:0000256" key="8">
    <source>
        <dbReference type="ARBA" id="ARBA00023315"/>
    </source>
</evidence>
<feature type="transmembrane region" description="Helical" evidence="9">
    <location>
        <begin position="230"/>
        <end position="250"/>
    </location>
</feature>
<feature type="transmembrane region" description="Helical" evidence="9">
    <location>
        <begin position="147"/>
        <end position="175"/>
    </location>
</feature>
<protein>
    <recommendedName>
        <fullName evidence="10">Wax synthase domain-containing protein</fullName>
    </recommendedName>
</protein>
<dbReference type="GO" id="GO:0006629">
    <property type="term" value="P:lipid metabolic process"/>
    <property type="evidence" value="ECO:0007669"/>
    <property type="project" value="UniProtKB-KW"/>
</dbReference>
<gene>
    <name evidence="11" type="ORF">VNO77_43088</name>
</gene>
<accession>A0AAN9JU65</accession>
<comment type="subcellular location">
    <subcellularLocation>
        <location evidence="1">Membrane</location>
        <topology evidence="1">Multi-pass membrane protein</topology>
    </subcellularLocation>
</comment>
<proteinExistence type="inferred from homology"/>
<dbReference type="EMBL" id="JAYMYQ010000011">
    <property type="protein sequence ID" value="KAK7305187.1"/>
    <property type="molecule type" value="Genomic_DNA"/>
</dbReference>
<dbReference type="Pfam" id="PF13813">
    <property type="entry name" value="MBOAT_2"/>
    <property type="match status" value="1"/>
</dbReference>
<keyword evidence="8" id="KW-0012">Acyltransferase</keyword>
<dbReference type="PROSITE" id="PS51257">
    <property type="entry name" value="PROKAR_LIPOPROTEIN"/>
    <property type="match status" value="1"/>
</dbReference>
<keyword evidence="12" id="KW-1185">Reference proteome</keyword>
<dbReference type="GO" id="GO:0016020">
    <property type="term" value="C:membrane"/>
    <property type="evidence" value="ECO:0007669"/>
    <property type="project" value="UniProtKB-SubCell"/>
</dbReference>
<evidence type="ECO:0000256" key="5">
    <source>
        <dbReference type="ARBA" id="ARBA00022989"/>
    </source>
</evidence>
<keyword evidence="7 9" id="KW-0472">Membrane</keyword>
<keyword evidence="3" id="KW-0808">Transferase</keyword>
<evidence type="ECO:0000259" key="10">
    <source>
        <dbReference type="Pfam" id="PF13813"/>
    </source>
</evidence>
<dbReference type="PANTHER" id="PTHR31595">
    <property type="entry name" value="LONG-CHAIN-ALCOHOL O-FATTY-ACYLTRANSFERASE 3-RELATED"/>
    <property type="match status" value="1"/>
</dbReference>
<dbReference type="InterPro" id="IPR032805">
    <property type="entry name" value="Wax_synthase_dom"/>
</dbReference>
<evidence type="ECO:0000256" key="2">
    <source>
        <dbReference type="ARBA" id="ARBA00007282"/>
    </source>
</evidence>
<keyword evidence="6" id="KW-0443">Lipid metabolism</keyword>
<evidence type="ECO:0000313" key="12">
    <source>
        <dbReference type="Proteomes" id="UP001367508"/>
    </source>
</evidence>
<dbReference type="PIRSF" id="PIRSF037006">
    <property type="entry name" value="Wax_synthase"/>
    <property type="match status" value="1"/>
</dbReference>
<evidence type="ECO:0000256" key="4">
    <source>
        <dbReference type="ARBA" id="ARBA00022692"/>
    </source>
</evidence>
<comment type="similarity">
    <text evidence="2">Belongs to the wax synthase family.</text>
</comment>
<name>A0AAN9JU65_CANGL</name>
<sequence length="345" mass="39463">MNEEIKSFMNVWITTISCVCYCYYIASIIPKGFLRFLSLLPIFYLFIILPLNLSSFHFGAPIALNLVWLSTFKLLLFTFNQGPLALSPTNIVHFISIAALPINPQTSKSTIPKVEKPKWLLLSKVVIFVMIVRAYEHRENLHPHIIIALYCCHMYLGIELVLALVAATVITVLGLEIEPPFNEPYLSTSLQDFWGRRWNLVSSRILRLTVYHPVYRMSIGFMGNFGARSAAVLATFLVSGLMHELVYYYAARAPPTWEVTWFFVVHGVCTRVEMVAKKLLLRRGWRLHRVVSGPLVLAFIIITTRWLLFPQLIRNGVDMKCIGEYAILVDFVKSKLPLYLFPSSS</sequence>
<dbReference type="Proteomes" id="UP001367508">
    <property type="component" value="Unassembled WGS sequence"/>
</dbReference>
<evidence type="ECO:0000313" key="11">
    <source>
        <dbReference type="EMBL" id="KAK7305187.1"/>
    </source>
</evidence>
<dbReference type="InterPro" id="IPR017088">
    <property type="entry name" value="Wax_synthase_Magnoliopsida"/>
</dbReference>
<evidence type="ECO:0000256" key="3">
    <source>
        <dbReference type="ARBA" id="ARBA00022679"/>
    </source>
</evidence>
<dbReference type="GO" id="GO:0008374">
    <property type="term" value="F:O-acyltransferase activity"/>
    <property type="evidence" value="ECO:0007669"/>
    <property type="project" value="InterPro"/>
</dbReference>
<keyword evidence="5 9" id="KW-1133">Transmembrane helix</keyword>
<feature type="transmembrane region" description="Helical" evidence="9">
    <location>
        <begin position="287"/>
        <end position="308"/>
    </location>
</feature>
<dbReference type="PANTHER" id="PTHR31595:SF70">
    <property type="entry name" value="LONG-CHAIN-ALCOHOL O-FATTY-ACYLTRANSFERASE 3-RELATED"/>
    <property type="match status" value="1"/>
</dbReference>
<dbReference type="AlphaFoldDB" id="A0AAN9JU65"/>
<feature type="domain" description="Wax synthase" evidence="10">
    <location>
        <begin position="178"/>
        <end position="264"/>
    </location>
</feature>
<evidence type="ECO:0000256" key="1">
    <source>
        <dbReference type="ARBA" id="ARBA00004141"/>
    </source>
</evidence>
<evidence type="ECO:0000256" key="6">
    <source>
        <dbReference type="ARBA" id="ARBA00023098"/>
    </source>
</evidence>
<evidence type="ECO:0000256" key="9">
    <source>
        <dbReference type="SAM" id="Phobius"/>
    </source>
</evidence>